<evidence type="ECO:0000313" key="3">
    <source>
        <dbReference type="Proteomes" id="UP001469553"/>
    </source>
</evidence>
<proteinExistence type="predicted"/>
<feature type="region of interest" description="Disordered" evidence="1">
    <location>
        <begin position="75"/>
        <end position="102"/>
    </location>
</feature>
<name>A0ABV0YUK2_9TELE</name>
<evidence type="ECO:0000313" key="2">
    <source>
        <dbReference type="EMBL" id="MEQ2297095.1"/>
    </source>
</evidence>
<sequence length="102" mass="11029">MKHFGANIHSISPKLDARMANISTATVNFPGELTYAGIKVIQTAQNINMLKVIILASLKLSGSFRASTANTKQKIASSPIYPSTAQKPTEEPNAHSRMIFSL</sequence>
<comment type="caution">
    <text evidence="2">The sequence shown here is derived from an EMBL/GenBank/DDBJ whole genome shotgun (WGS) entry which is preliminary data.</text>
</comment>
<evidence type="ECO:0000256" key="1">
    <source>
        <dbReference type="SAM" id="MobiDB-lite"/>
    </source>
</evidence>
<dbReference type="Proteomes" id="UP001469553">
    <property type="component" value="Unassembled WGS sequence"/>
</dbReference>
<feature type="compositionally biased region" description="Polar residues" evidence="1">
    <location>
        <begin position="75"/>
        <end position="87"/>
    </location>
</feature>
<keyword evidence="3" id="KW-1185">Reference proteome</keyword>
<accession>A0ABV0YUK2</accession>
<protein>
    <submittedName>
        <fullName evidence="2">Uncharacterized protein</fullName>
    </submittedName>
</protein>
<organism evidence="2 3">
    <name type="scientific">Ameca splendens</name>
    <dbReference type="NCBI Taxonomy" id="208324"/>
    <lineage>
        <taxon>Eukaryota</taxon>
        <taxon>Metazoa</taxon>
        <taxon>Chordata</taxon>
        <taxon>Craniata</taxon>
        <taxon>Vertebrata</taxon>
        <taxon>Euteleostomi</taxon>
        <taxon>Actinopterygii</taxon>
        <taxon>Neopterygii</taxon>
        <taxon>Teleostei</taxon>
        <taxon>Neoteleostei</taxon>
        <taxon>Acanthomorphata</taxon>
        <taxon>Ovalentaria</taxon>
        <taxon>Atherinomorphae</taxon>
        <taxon>Cyprinodontiformes</taxon>
        <taxon>Goodeidae</taxon>
        <taxon>Ameca</taxon>
    </lineage>
</organism>
<dbReference type="EMBL" id="JAHRIP010041465">
    <property type="protein sequence ID" value="MEQ2297095.1"/>
    <property type="molecule type" value="Genomic_DNA"/>
</dbReference>
<reference evidence="2 3" key="1">
    <citation type="submission" date="2021-06" db="EMBL/GenBank/DDBJ databases">
        <authorList>
            <person name="Palmer J.M."/>
        </authorList>
    </citation>
    <scope>NUCLEOTIDE SEQUENCE [LARGE SCALE GENOMIC DNA]</scope>
    <source>
        <strain evidence="2 3">AS_MEX2019</strain>
        <tissue evidence="2">Muscle</tissue>
    </source>
</reference>
<gene>
    <name evidence="2" type="ORF">AMECASPLE_031225</name>
</gene>